<accession>A0A6L6WH75</accession>
<reference evidence="1 2" key="1">
    <citation type="submission" date="2019-12" db="EMBL/GenBank/DDBJ databases">
        <authorList>
            <person name="Zhang Y.-J."/>
        </authorList>
    </citation>
    <scope>NUCLEOTIDE SEQUENCE [LARGE SCALE GENOMIC DNA]</scope>
    <source>
        <strain evidence="1 2">CY05</strain>
    </source>
</reference>
<dbReference type="RefSeq" id="WP_157021667.1">
    <property type="nucleotide sequence ID" value="NZ_WQLV01000002.1"/>
</dbReference>
<keyword evidence="2" id="KW-1185">Reference proteome</keyword>
<comment type="caution">
    <text evidence="1">The sequence shown here is derived from an EMBL/GenBank/DDBJ whole genome shotgun (WGS) entry which is preliminary data.</text>
</comment>
<evidence type="ECO:0000313" key="2">
    <source>
        <dbReference type="Proteomes" id="UP000478892"/>
    </source>
</evidence>
<dbReference type="Proteomes" id="UP000478892">
    <property type="component" value="Unassembled WGS sequence"/>
</dbReference>
<organism evidence="1 2">
    <name type="scientific">Parasedimentitalea huanghaiensis</name>
    <dbReference type="NCBI Taxonomy" id="2682100"/>
    <lineage>
        <taxon>Bacteria</taxon>
        <taxon>Pseudomonadati</taxon>
        <taxon>Pseudomonadota</taxon>
        <taxon>Alphaproteobacteria</taxon>
        <taxon>Rhodobacterales</taxon>
        <taxon>Paracoccaceae</taxon>
        <taxon>Parasedimentitalea</taxon>
    </lineage>
</organism>
<evidence type="ECO:0000313" key="1">
    <source>
        <dbReference type="EMBL" id="MVO15397.1"/>
    </source>
</evidence>
<sequence>MAELSDITSRHDAAIAAMAKRRTGKYDRPVVVVSDLGKSKNLEEERSVFNAIGLTLACKFETGEWDYEFCDCVANDLWWLMLDRLDAPHGEKISLAETMSNVFFAFDDGEYRRPGDPKDLDPIAFYTVPEIKRILSQHTESKSEESINGQV</sequence>
<protein>
    <submittedName>
        <fullName evidence="1">Uncharacterized protein</fullName>
    </submittedName>
</protein>
<dbReference type="AlphaFoldDB" id="A0A6L6WH75"/>
<dbReference type="EMBL" id="WQLV01000002">
    <property type="protein sequence ID" value="MVO15397.1"/>
    <property type="molecule type" value="Genomic_DNA"/>
</dbReference>
<proteinExistence type="predicted"/>
<name>A0A6L6WH75_9RHOB</name>
<gene>
    <name evidence="1" type="ORF">GO984_06190</name>
</gene>